<dbReference type="Proteomes" id="UP000693689">
    <property type="component" value="Segment"/>
</dbReference>
<sequence>MKAMKYITLITKVLKEKTRVMKNKRWTLKISFKESLKWDIIEEYAQLIVCEKDAKELKDSTVRAVLIEDKVTGNVIFI</sequence>
<accession>A0A8E4UXF5</accession>
<keyword evidence="2" id="KW-1185">Reference proteome</keyword>
<dbReference type="EMBL" id="MT732443">
    <property type="protein sequence ID" value="QQO97025.1"/>
    <property type="molecule type" value="Genomic_DNA"/>
</dbReference>
<name>A0A8E4UXF5_9CAUD</name>
<protein>
    <submittedName>
        <fullName evidence="1">Uncharacterized protein</fullName>
    </submittedName>
</protein>
<organism evidence="1 2">
    <name type="scientific">Cellulophaga phage Nekkels_1</name>
    <dbReference type="NCBI Taxonomy" id="2745692"/>
    <lineage>
        <taxon>Viruses</taxon>
        <taxon>Duplodnaviria</taxon>
        <taxon>Heunggongvirae</taxon>
        <taxon>Uroviricota</taxon>
        <taxon>Caudoviricetes</taxon>
        <taxon>Assiduviridae</taxon>
        <taxon>Nekkelsvirus</taxon>
        <taxon>Nekkelsvirus Nekkels</taxon>
    </lineage>
</organism>
<reference evidence="1 2" key="1">
    <citation type="submission" date="2020-07" db="EMBL/GenBank/DDBJ databases">
        <title>Highly diverse flavobacterial phages as mortality factor during North Sea spring blooms.</title>
        <authorList>
            <person name="Bartlau N."/>
            <person name="Wichels A."/>
            <person name="Krohne G."/>
            <person name="Adriaenssens E.M."/>
            <person name="Heins A."/>
            <person name="Fuchs B.M."/>
            <person name="Amann R."/>
            <person name="Moraru C."/>
        </authorList>
    </citation>
    <scope>NUCLEOTIDE SEQUENCE [LARGE SCALE GENOMIC DNA]</scope>
</reference>
<gene>
    <name evidence="1" type="ORF">Nekkels1_25</name>
</gene>
<proteinExistence type="predicted"/>
<evidence type="ECO:0000313" key="2">
    <source>
        <dbReference type="Proteomes" id="UP000693689"/>
    </source>
</evidence>
<evidence type="ECO:0000313" key="1">
    <source>
        <dbReference type="EMBL" id="QQO97025.1"/>
    </source>
</evidence>